<accession>A0ABW4WDF9</accession>
<dbReference type="Gene3D" id="3.30.1330.230">
    <property type="match status" value="1"/>
</dbReference>
<dbReference type="PANTHER" id="PTHR37809">
    <property type="entry name" value="RIBOSOMAL PROTEIN S12 METHYLTHIOTRANSFERASE ACCESSORY FACTOR YCAO"/>
    <property type="match status" value="1"/>
</dbReference>
<evidence type="ECO:0000313" key="3">
    <source>
        <dbReference type="Proteomes" id="UP001597349"/>
    </source>
</evidence>
<dbReference type="InterPro" id="IPR022291">
    <property type="entry name" value="Bacteriocin_synth_cyclodeHase"/>
</dbReference>
<name>A0ABW4WDF9_9HYPH</name>
<dbReference type="RefSeq" id="WP_379018183.1">
    <property type="nucleotide sequence ID" value="NZ_JBHUGY010000017.1"/>
</dbReference>
<dbReference type="EMBL" id="JBHUGY010000017">
    <property type="protein sequence ID" value="MFD2053442.1"/>
    <property type="molecule type" value="Genomic_DNA"/>
</dbReference>
<organism evidence="2 3">
    <name type="scientific">Mesorhizobium calcicola</name>
    <dbReference type="NCBI Taxonomy" id="1300310"/>
    <lineage>
        <taxon>Bacteria</taxon>
        <taxon>Pseudomonadati</taxon>
        <taxon>Pseudomonadota</taxon>
        <taxon>Alphaproteobacteria</taxon>
        <taxon>Hyphomicrobiales</taxon>
        <taxon>Phyllobacteriaceae</taxon>
        <taxon>Mesorhizobium</taxon>
    </lineage>
</organism>
<dbReference type="Gene3D" id="3.30.40.250">
    <property type="match status" value="1"/>
</dbReference>
<proteinExistence type="predicted"/>
<dbReference type="SUPFAM" id="SSF69572">
    <property type="entry name" value="Activating enzymes of the ubiquitin-like proteins"/>
    <property type="match status" value="1"/>
</dbReference>
<dbReference type="NCBIfam" id="TIGR03882">
    <property type="entry name" value="cyclo_dehyd_2"/>
    <property type="match status" value="1"/>
</dbReference>
<keyword evidence="3" id="KW-1185">Reference proteome</keyword>
<evidence type="ECO:0000313" key="2">
    <source>
        <dbReference type="EMBL" id="MFD2053442.1"/>
    </source>
</evidence>
<dbReference type="Pfam" id="PF02624">
    <property type="entry name" value="YcaO"/>
    <property type="match status" value="1"/>
</dbReference>
<dbReference type="InterPro" id="IPR035985">
    <property type="entry name" value="Ubiquitin-activating_enz"/>
</dbReference>
<dbReference type="PROSITE" id="PS51664">
    <property type="entry name" value="YCAO"/>
    <property type="match status" value="1"/>
</dbReference>
<dbReference type="PANTHER" id="PTHR37809:SF1">
    <property type="entry name" value="RIBOSOMAL PROTEIN S12 METHYLTHIOTRANSFERASE ACCESSORY FACTOR YCAO"/>
    <property type="match status" value="1"/>
</dbReference>
<sequence length="773" mass="83140">MPTRPDRYKLVPSACIECTSDGAILHSTFGDLLLPGKDASRFVESILPFLDGVAEWRDAEEAIGAGNASNLQGLLGLLERHGIVEPLGQDNGPCAQQRRFLAFCDEAGAEGKLRRARVLVVGSEPWVTNAVTELATSGIGGIHFLDDEANAPQRELSRRLAAAAPSCKVSAGAELAGDGWDLVLGGLSPFAIARQRELARFIAARKLTALFASLQGSEAVLGPAVVDGRPPCWDCCRHRLLANVPEPWTVHRIHRRAQIGSGFDGQRAALAPMNGLIGHAAALWAIQLLGFSRRDELSRQLVVQNLLTLSTTRHQVVPLPWCELCGGAAHANVPSVDWDGLASAENGGQARDLAQGWVDSRTGILPALRARERTVARGSLPYTAHGTLAAYSDAKATTGFSRPYDGPLEAIGGKGMTRGEALVGALAEGLERYSATRVRDDIVTVAHIDGLVGERLDPRRMALYEDQQYDSVGFPFVRFAPERPHQWIAARWADTGEHVWAPARLAFYSEIDDRFAQVTSSGLAAGRDFEDAGRRALFELVERDAFMVTWLCRLPAARLVLGNECDPDTSEVVRGLEALGAEVRFHLLDVGSGIPVVLSLAFGDGQEWPGVTVALGAHQSVRRALRAAALEQGFSGPYIRETMQSGSQRIPDEPAQVTSFLDHALYYVPRHRAAALGFLDVGAPPPVCLADMPDEGNEVTLVDCAAALRGRGIRVALADVTAPDVATSGLHVVRALAEGAQPLHCGYGRERAANPRLERFRTGALNRDVHPMC</sequence>
<dbReference type="Gene3D" id="3.30.160.660">
    <property type="match status" value="1"/>
</dbReference>
<evidence type="ECO:0000259" key="1">
    <source>
        <dbReference type="PROSITE" id="PS51664"/>
    </source>
</evidence>
<reference evidence="3" key="1">
    <citation type="journal article" date="2019" name="Int. J. Syst. Evol. Microbiol.">
        <title>The Global Catalogue of Microorganisms (GCM) 10K type strain sequencing project: providing services to taxonomists for standard genome sequencing and annotation.</title>
        <authorList>
            <consortium name="The Broad Institute Genomics Platform"/>
            <consortium name="The Broad Institute Genome Sequencing Center for Infectious Disease"/>
            <person name="Wu L."/>
            <person name="Ma J."/>
        </authorList>
    </citation>
    <scope>NUCLEOTIDE SEQUENCE [LARGE SCALE GENOMIC DNA]</scope>
    <source>
        <strain evidence="3">CGMCC 1.16226</strain>
    </source>
</reference>
<gene>
    <name evidence="2" type="ORF">ACFSQT_10195</name>
</gene>
<feature type="domain" description="YcaO" evidence="1">
    <location>
        <begin position="413"/>
        <end position="773"/>
    </location>
</feature>
<protein>
    <submittedName>
        <fullName evidence="2">TOMM leader peptide-binding protein</fullName>
    </submittedName>
</protein>
<dbReference type="InterPro" id="IPR003776">
    <property type="entry name" value="YcaO-like_dom"/>
</dbReference>
<dbReference type="Gene3D" id="3.40.50.720">
    <property type="entry name" value="NAD(P)-binding Rossmann-like Domain"/>
    <property type="match status" value="1"/>
</dbReference>
<dbReference type="Proteomes" id="UP001597349">
    <property type="component" value="Unassembled WGS sequence"/>
</dbReference>
<comment type="caution">
    <text evidence="2">The sequence shown here is derived from an EMBL/GenBank/DDBJ whole genome shotgun (WGS) entry which is preliminary data.</text>
</comment>